<accession>X0XSX7</accession>
<evidence type="ECO:0000256" key="1">
    <source>
        <dbReference type="ARBA" id="ARBA00022818"/>
    </source>
</evidence>
<dbReference type="Gene3D" id="3.20.70.20">
    <property type="match status" value="1"/>
</dbReference>
<reference evidence="3" key="1">
    <citation type="journal article" date="2014" name="Front. Microbiol.">
        <title>High frequency of phylogenetically diverse reductive dehalogenase-homologous genes in deep subseafloor sedimentary metagenomes.</title>
        <authorList>
            <person name="Kawai M."/>
            <person name="Futagami T."/>
            <person name="Toyoda A."/>
            <person name="Takaki Y."/>
            <person name="Nishi S."/>
            <person name="Hori S."/>
            <person name="Arai W."/>
            <person name="Tsubouchi T."/>
            <person name="Morono Y."/>
            <person name="Uchiyama I."/>
            <person name="Ito T."/>
            <person name="Fujiyama A."/>
            <person name="Inagaki F."/>
            <person name="Takami H."/>
        </authorList>
    </citation>
    <scope>NUCLEOTIDE SEQUENCE</scope>
    <source>
        <strain evidence="3">Expedition CK06-06</strain>
    </source>
</reference>
<evidence type="ECO:0000313" key="3">
    <source>
        <dbReference type="EMBL" id="GAG38427.1"/>
    </source>
</evidence>
<organism evidence="3">
    <name type="scientific">marine sediment metagenome</name>
    <dbReference type="NCBI Taxonomy" id="412755"/>
    <lineage>
        <taxon>unclassified sequences</taxon>
        <taxon>metagenomes</taxon>
        <taxon>ecological metagenomes</taxon>
    </lineage>
</organism>
<gene>
    <name evidence="3" type="ORF">S01H1_74631</name>
</gene>
<proteinExistence type="predicted"/>
<dbReference type="InterPro" id="IPR001150">
    <property type="entry name" value="Gly_radical"/>
</dbReference>
<protein>
    <recommendedName>
        <fullName evidence="2">Glycine radical domain-containing protein</fullName>
    </recommendedName>
</protein>
<name>X0XSX7_9ZZZZ</name>
<dbReference type="PANTHER" id="PTHR43641:SF2">
    <property type="entry name" value="DEHYDRATASE YBIW-RELATED"/>
    <property type="match status" value="1"/>
</dbReference>
<dbReference type="PANTHER" id="PTHR43641">
    <property type="entry name" value="FORMATE ACETYLTRANSFERASE 3-RELATED"/>
    <property type="match status" value="1"/>
</dbReference>
<dbReference type="AlphaFoldDB" id="X0XSX7"/>
<feature type="domain" description="Glycine radical" evidence="2">
    <location>
        <begin position="10"/>
        <end position="130"/>
    </location>
</feature>
<keyword evidence="1" id="KW-0556">Organic radical</keyword>
<dbReference type="InterPro" id="IPR051215">
    <property type="entry name" value="GRE"/>
</dbReference>
<feature type="non-terminal residue" evidence="3">
    <location>
        <position position="1"/>
    </location>
</feature>
<dbReference type="EMBL" id="BARS01049942">
    <property type="protein sequence ID" value="GAG38427.1"/>
    <property type="molecule type" value="Genomic_DNA"/>
</dbReference>
<comment type="caution">
    <text evidence="3">The sequence shown here is derived from an EMBL/GenBank/DDBJ whole genome shotgun (WGS) entry which is preliminary data.</text>
</comment>
<evidence type="ECO:0000259" key="2">
    <source>
        <dbReference type="PROSITE" id="PS51149"/>
    </source>
</evidence>
<dbReference type="SUPFAM" id="SSF51998">
    <property type="entry name" value="PFL-like glycyl radical enzymes"/>
    <property type="match status" value="1"/>
</dbReference>
<dbReference type="PROSITE" id="PS51149">
    <property type="entry name" value="GLY_RADICAL_2"/>
    <property type="match status" value="1"/>
</dbReference>
<dbReference type="GO" id="GO:0003824">
    <property type="term" value="F:catalytic activity"/>
    <property type="evidence" value="ECO:0007669"/>
    <property type="project" value="InterPro"/>
</dbReference>
<dbReference type="GO" id="GO:0005829">
    <property type="term" value="C:cytosol"/>
    <property type="evidence" value="ECO:0007669"/>
    <property type="project" value="TreeGrafter"/>
</dbReference>
<sequence>GRREKQPLSEGISPVQGADRLGPTAVVKSAAKMEQVKTGGTLLNQKFTPQLLEGEKGINSLAHLIRAYFKLGGHHIQFNVISADTLRAAQKEPEKYRNLIVRVAGYSDYFNNLSKTLQDEIICRTEHQSC</sequence>
<dbReference type="Pfam" id="PF01228">
    <property type="entry name" value="Gly_radical"/>
    <property type="match status" value="1"/>
</dbReference>